<organism evidence="2 3">
    <name type="scientific">Plasmodium falciparum MaliPS096_E11</name>
    <dbReference type="NCBI Taxonomy" id="1036727"/>
    <lineage>
        <taxon>Eukaryota</taxon>
        <taxon>Sar</taxon>
        <taxon>Alveolata</taxon>
        <taxon>Apicomplexa</taxon>
        <taxon>Aconoidasida</taxon>
        <taxon>Haemosporida</taxon>
        <taxon>Plasmodiidae</taxon>
        <taxon>Plasmodium</taxon>
        <taxon>Plasmodium (Laverania)</taxon>
    </lineage>
</organism>
<name>A0A024WTA1_PLAFA</name>
<sequence length="92" mass="11259">MYKKKIKKRKLQICTPENFQYARKHGVLKKCKEMLEFIQKQDEFKNLKKISSDEDDKPPEKKKERIIKNDKDLLKELQKQIKEKKLQLKKIK</sequence>
<feature type="coiled-coil region" evidence="1">
    <location>
        <begin position="60"/>
        <end position="87"/>
    </location>
</feature>
<dbReference type="AlphaFoldDB" id="A0A024WTA1"/>
<reference evidence="2 3" key="1">
    <citation type="submission" date="2013-02" db="EMBL/GenBank/DDBJ databases">
        <title>The Genome Annotation of Plasmodium falciparum MaliPS096_E11.</title>
        <authorList>
            <consortium name="The Broad Institute Genome Sequencing Platform"/>
            <consortium name="The Broad Institute Genome Sequencing Center for Infectious Disease"/>
            <person name="Neafsey D."/>
            <person name="Hoffman S."/>
            <person name="Volkman S."/>
            <person name="Rosenthal P."/>
            <person name="Walker B."/>
            <person name="Young S.K."/>
            <person name="Zeng Q."/>
            <person name="Gargeya S."/>
            <person name="Fitzgerald M."/>
            <person name="Haas B."/>
            <person name="Abouelleil A."/>
            <person name="Allen A.W."/>
            <person name="Alvarado L."/>
            <person name="Arachchi H.M."/>
            <person name="Berlin A.M."/>
            <person name="Chapman S.B."/>
            <person name="Gainer-Dewar J."/>
            <person name="Goldberg J."/>
            <person name="Griggs A."/>
            <person name="Gujja S."/>
            <person name="Hansen M."/>
            <person name="Howarth C."/>
            <person name="Imamovic A."/>
            <person name="Ireland A."/>
            <person name="Larimer J."/>
            <person name="McCowan C."/>
            <person name="Murphy C."/>
            <person name="Pearson M."/>
            <person name="Poon T.W."/>
            <person name="Priest M."/>
            <person name="Roberts A."/>
            <person name="Saif S."/>
            <person name="Shea T."/>
            <person name="Sisk P."/>
            <person name="Sykes S."/>
            <person name="Wortman J."/>
            <person name="Nusbaum C."/>
            <person name="Birren B."/>
        </authorList>
    </citation>
    <scope>NUCLEOTIDE SEQUENCE [LARGE SCALE GENOMIC DNA]</scope>
    <source>
        <strain evidence="2 3">MaliPS096_E11</strain>
    </source>
</reference>
<dbReference type="Proteomes" id="UP000030699">
    <property type="component" value="Unassembled WGS sequence"/>
</dbReference>
<keyword evidence="1" id="KW-0175">Coiled coil</keyword>
<accession>A0A024WTA1</accession>
<protein>
    <submittedName>
        <fullName evidence="2">Uncharacterized protein</fullName>
    </submittedName>
</protein>
<reference evidence="2 3" key="2">
    <citation type="submission" date="2013-02" db="EMBL/GenBank/DDBJ databases">
        <title>The Genome Sequence of Plasmodium falciparum MaliPS096_E11.</title>
        <authorList>
            <consortium name="The Broad Institute Genome Sequencing Platform"/>
            <consortium name="The Broad Institute Genome Sequencing Center for Infectious Disease"/>
            <person name="Neafsey D."/>
            <person name="Cheeseman I."/>
            <person name="Volkman S."/>
            <person name="Adams J."/>
            <person name="Walker B."/>
            <person name="Young S.K."/>
            <person name="Zeng Q."/>
            <person name="Gargeya S."/>
            <person name="Fitzgerald M."/>
            <person name="Haas B."/>
            <person name="Abouelleil A."/>
            <person name="Alvarado L."/>
            <person name="Arachchi H.M."/>
            <person name="Berlin A.M."/>
            <person name="Chapman S.B."/>
            <person name="Dewar J."/>
            <person name="Goldberg J."/>
            <person name="Griggs A."/>
            <person name="Gujja S."/>
            <person name="Hansen M."/>
            <person name="Howarth C."/>
            <person name="Imamovic A."/>
            <person name="Larimer J."/>
            <person name="McCowan C."/>
            <person name="Murphy C."/>
            <person name="Neiman D."/>
            <person name="Pearson M."/>
            <person name="Priest M."/>
            <person name="Roberts A."/>
            <person name="Saif S."/>
            <person name="Shea T."/>
            <person name="Sisk P."/>
            <person name="Sykes S."/>
            <person name="Wortman J."/>
            <person name="Nusbaum C."/>
            <person name="Birren B."/>
        </authorList>
    </citation>
    <scope>NUCLEOTIDE SEQUENCE [LARGE SCALE GENOMIC DNA]</scope>
    <source>
        <strain evidence="2 3">MaliPS096_E11</strain>
    </source>
</reference>
<evidence type="ECO:0000313" key="2">
    <source>
        <dbReference type="EMBL" id="ETW50439.1"/>
    </source>
</evidence>
<proteinExistence type="predicted"/>
<gene>
    <name evidence="2" type="ORF">PFMALIP_01605</name>
</gene>
<evidence type="ECO:0000313" key="3">
    <source>
        <dbReference type="Proteomes" id="UP000030699"/>
    </source>
</evidence>
<dbReference type="EMBL" id="KI925521">
    <property type="protein sequence ID" value="ETW50439.1"/>
    <property type="molecule type" value="Genomic_DNA"/>
</dbReference>
<evidence type="ECO:0000256" key="1">
    <source>
        <dbReference type="SAM" id="Coils"/>
    </source>
</evidence>